<gene>
    <name evidence="2" type="ORF">AYO20_03702</name>
</gene>
<keyword evidence="3" id="KW-1185">Reference proteome</keyword>
<dbReference type="RefSeq" id="XP_022501945.1">
    <property type="nucleotide sequence ID" value="XM_022642002.1"/>
</dbReference>
<feature type="region of interest" description="Disordered" evidence="1">
    <location>
        <begin position="362"/>
        <end position="383"/>
    </location>
</feature>
<sequence length="404" mass="45385">MASSTLSWTFYIYLTGYMQAENSITVTGQEDSPSQTKAGLPKITEVLATQLALPLPLPQPCLCRRLNPLRSNSLPMLGADQLPLDQSQPIEDPILLSREPVRKSSTCSIPPHEQPLTPPPSVSSHSSVCSSETDIGADVHAGIAHLQTLLNLPEPKLADAVRVAKELLRDSAVMPAYNQGWFQPHAPANKFNKRIEDRIAGKSLDELVEGFFHRDEARELYGARVSKPRKVVKRAPSAERFGMEDLDPELRAKKKRRQEADEAHRMAENDRRDRHRESQMESHRRCPELAAECGAEHAKAEKKSRIPSGKGPGKDDQLWTAIYAHEMAGRVVQSVNDRRRRAEEVVQILLRFLIQQKDLLGGPQRRFSDSDSSSDTSFSDPCYVGRKRSRVDMEQDLRRTRSGF</sequence>
<feature type="region of interest" description="Disordered" evidence="1">
    <location>
        <begin position="102"/>
        <end position="129"/>
    </location>
</feature>
<proteinExistence type="predicted"/>
<dbReference type="Proteomes" id="UP000185904">
    <property type="component" value="Unassembled WGS sequence"/>
</dbReference>
<feature type="compositionally biased region" description="Pro residues" evidence="1">
    <location>
        <begin position="112"/>
        <end position="121"/>
    </location>
</feature>
<dbReference type="OrthoDB" id="4161012at2759"/>
<accession>A0A178D6N5</accession>
<protein>
    <submittedName>
        <fullName evidence="2">Uncharacterized protein</fullName>
    </submittedName>
</protein>
<comment type="caution">
    <text evidence="2">The sequence shown here is derived from an EMBL/GenBank/DDBJ whole genome shotgun (WGS) entry which is preliminary data.</text>
</comment>
<feature type="region of interest" description="Disordered" evidence="1">
    <location>
        <begin position="242"/>
        <end position="285"/>
    </location>
</feature>
<dbReference type="AlphaFoldDB" id="A0A178D6N5"/>
<evidence type="ECO:0000256" key="1">
    <source>
        <dbReference type="SAM" id="MobiDB-lite"/>
    </source>
</evidence>
<dbReference type="GeneID" id="34587123"/>
<evidence type="ECO:0000313" key="2">
    <source>
        <dbReference type="EMBL" id="OAL36933.1"/>
    </source>
</evidence>
<name>A0A178D6N5_9EURO</name>
<organism evidence="2 3">
    <name type="scientific">Fonsecaea nubica</name>
    <dbReference type="NCBI Taxonomy" id="856822"/>
    <lineage>
        <taxon>Eukaryota</taxon>
        <taxon>Fungi</taxon>
        <taxon>Dikarya</taxon>
        <taxon>Ascomycota</taxon>
        <taxon>Pezizomycotina</taxon>
        <taxon>Eurotiomycetes</taxon>
        <taxon>Chaetothyriomycetidae</taxon>
        <taxon>Chaetothyriales</taxon>
        <taxon>Herpotrichiellaceae</taxon>
        <taxon>Fonsecaea</taxon>
    </lineage>
</organism>
<evidence type="ECO:0000313" key="3">
    <source>
        <dbReference type="Proteomes" id="UP000185904"/>
    </source>
</evidence>
<feature type="compositionally biased region" description="Low complexity" evidence="1">
    <location>
        <begin position="370"/>
        <end position="380"/>
    </location>
</feature>
<feature type="compositionally biased region" description="Basic and acidic residues" evidence="1">
    <location>
        <begin position="258"/>
        <end position="285"/>
    </location>
</feature>
<reference evidence="2 3" key="1">
    <citation type="submission" date="2016-03" db="EMBL/GenBank/DDBJ databases">
        <title>The draft genome sequence of Fonsecaea nubica causative agent of cutaneous subcutaneous infection in human host.</title>
        <authorList>
            <person name="Costa F."/>
            <person name="Sybren D.H."/>
            <person name="Raittz R.T."/>
            <person name="Weiss V.A."/>
            <person name="Leao A.C."/>
            <person name="Gomes R."/>
            <person name="De Souza E.M."/>
            <person name="Pedrosa F.O."/>
            <person name="Steffens M.B."/>
            <person name="Bombassaro A."/>
            <person name="Tadra-Sfeir M.Z."/>
            <person name="Moreno L.F."/>
            <person name="Najafzadeh M.J."/>
            <person name="Felipe M.S."/>
            <person name="Teixeira M."/>
            <person name="Sun J."/>
            <person name="Xi L."/>
            <person name="Castro M.A."/>
            <person name="Vicente V.A."/>
        </authorList>
    </citation>
    <scope>NUCLEOTIDE SEQUENCE [LARGE SCALE GENOMIC DNA]</scope>
    <source>
        <strain evidence="2 3">CBS 269.64</strain>
    </source>
</reference>
<dbReference type="EMBL" id="LVCJ01000018">
    <property type="protein sequence ID" value="OAL36933.1"/>
    <property type="molecule type" value="Genomic_DNA"/>
</dbReference>